<feature type="transmembrane region" description="Helical" evidence="1">
    <location>
        <begin position="12"/>
        <end position="33"/>
    </location>
</feature>
<reference evidence="2" key="1">
    <citation type="submission" date="2021-02" db="EMBL/GenBank/DDBJ databases">
        <authorList>
            <person name="Nowell W R."/>
        </authorList>
    </citation>
    <scope>NUCLEOTIDE SEQUENCE</scope>
</reference>
<organism evidence="2 3">
    <name type="scientific">Rotaria sordida</name>
    <dbReference type="NCBI Taxonomy" id="392033"/>
    <lineage>
        <taxon>Eukaryota</taxon>
        <taxon>Metazoa</taxon>
        <taxon>Spiralia</taxon>
        <taxon>Gnathifera</taxon>
        <taxon>Rotifera</taxon>
        <taxon>Eurotatoria</taxon>
        <taxon>Bdelloidea</taxon>
        <taxon>Philodinida</taxon>
        <taxon>Philodinidae</taxon>
        <taxon>Rotaria</taxon>
    </lineage>
</organism>
<accession>A0A813U7T0</accession>
<dbReference type="Proteomes" id="UP000663864">
    <property type="component" value="Unassembled WGS sequence"/>
</dbReference>
<comment type="caution">
    <text evidence="2">The sequence shown here is derived from an EMBL/GenBank/DDBJ whole genome shotgun (WGS) entry which is preliminary data.</text>
</comment>
<keyword evidence="1" id="KW-0812">Transmembrane</keyword>
<sequence>MLIISIEIIIMCYQICLETFILFLFITSFVTAIEETTSSTKLTSGDTKETNSIDSSFTSNTENSLIHETTMTNDVIRITTIKSDTNTTLSRITTTTKNSATKHSILNVFVFMIIVQIII</sequence>
<keyword evidence="1" id="KW-0472">Membrane</keyword>
<gene>
    <name evidence="2" type="ORF">ZHD862_LOCUS3310</name>
</gene>
<name>A0A813U7T0_9BILA</name>
<proteinExistence type="predicted"/>
<evidence type="ECO:0000313" key="3">
    <source>
        <dbReference type="Proteomes" id="UP000663864"/>
    </source>
</evidence>
<evidence type="ECO:0000313" key="2">
    <source>
        <dbReference type="EMBL" id="CAF0819574.1"/>
    </source>
</evidence>
<keyword evidence="1" id="KW-1133">Transmembrane helix</keyword>
<dbReference type="EMBL" id="CAJNOT010000071">
    <property type="protein sequence ID" value="CAF0819574.1"/>
    <property type="molecule type" value="Genomic_DNA"/>
</dbReference>
<protein>
    <submittedName>
        <fullName evidence="2">Uncharacterized protein</fullName>
    </submittedName>
</protein>
<dbReference type="AlphaFoldDB" id="A0A813U7T0"/>
<evidence type="ECO:0000256" key="1">
    <source>
        <dbReference type="SAM" id="Phobius"/>
    </source>
</evidence>